<organism evidence="2 3">
    <name type="scientific">Clytia hemisphaerica</name>
    <dbReference type="NCBI Taxonomy" id="252671"/>
    <lineage>
        <taxon>Eukaryota</taxon>
        <taxon>Metazoa</taxon>
        <taxon>Cnidaria</taxon>
        <taxon>Hydrozoa</taxon>
        <taxon>Hydroidolina</taxon>
        <taxon>Leptothecata</taxon>
        <taxon>Obeliida</taxon>
        <taxon>Clytiidae</taxon>
        <taxon>Clytia</taxon>
    </lineage>
</organism>
<protein>
    <recommendedName>
        <fullName evidence="4">DUF2237 domain-containing protein</fullName>
    </recommendedName>
</protein>
<evidence type="ECO:0000313" key="3">
    <source>
        <dbReference type="Proteomes" id="UP000594262"/>
    </source>
</evidence>
<evidence type="ECO:0008006" key="4">
    <source>
        <dbReference type="Google" id="ProtNLM"/>
    </source>
</evidence>
<dbReference type="Pfam" id="PF09996">
    <property type="entry name" value="DUF2237"/>
    <property type="match status" value="1"/>
</dbReference>
<keyword evidence="3" id="KW-1185">Reference proteome</keyword>
<keyword evidence="1" id="KW-0732">Signal</keyword>
<feature type="chain" id="PRO_5029811148" description="DUF2237 domain-containing protein" evidence="1">
    <location>
        <begin position="19"/>
        <end position="152"/>
    </location>
</feature>
<dbReference type="EnsemblMetazoa" id="CLYHEMT000623.1">
    <property type="protein sequence ID" value="CLYHEMP000623.1"/>
    <property type="gene ID" value="CLYHEMG000623"/>
</dbReference>
<reference evidence="2" key="1">
    <citation type="submission" date="2021-01" db="UniProtKB">
        <authorList>
            <consortium name="EnsemblMetazoa"/>
        </authorList>
    </citation>
    <scope>IDENTIFICATION</scope>
</reference>
<name>A0A7M5V129_9CNID</name>
<sequence>MKFILLLPIFSLIMSINANDDDKNVFGNPLEVCCTEPLTGFYRNGYCSTGPSDHGRHVVCATVTQEFLDHSKAVGNDLSTRRPEYNFPGLKHGDCWCLCVLRWKAALQRGIAPPVNLAATHQRALDVVPLETLQQYDNSTGFCQNRDECPDR</sequence>
<evidence type="ECO:0000313" key="2">
    <source>
        <dbReference type="EnsemblMetazoa" id="CLYHEMP000623.1"/>
    </source>
</evidence>
<dbReference type="InterPro" id="IPR018714">
    <property type="entry name" value="DUF2237"/>
</dbReference>
<accession>A0A7M5V129</accession>
<dbReference type="PANTHER" id="PTHR37466:SF1">
    <property type="entry name" value="SLR1628 PROTEIN"/>
    <property type="match status" value="1"/>
</dbReference>
<dbReference type="Proteomes" id="UP000594262">
    <property type="component" value="Unplaced"/>
</dbReference>
<dbReference type="Gene3D" id="3.30.56.110">
    <property type="entry name" value="Protein of unknown function DUF2237"/>
    <property type="match status" value="1"/>
</dbReference>
<dbReference type="OrthoDB" id="1517790at2759"/>
<dbReference type="AlphaFoldDB" id="A0A7M5V129"/>
<evidence type="ECO:0000256" key="1">
    <source>
        <dbReference type="SAM" id="SignalP"/>
    </source>
</evidence>
<proteinExistence type="predicted"/>
<feature type="signal peptide" evidence="1">
    <location>
        <begin position="1"/>
        <end position="18"/>
    </location>
</feature>
<dbReference type="PANTHER" id="PTHR37466">
    <property type="entry name" value="SLR1628 PROTEIN"/>
    <property type="match status" value="1"/>
</dbReference>